<dbReference type="EMBL" id="KI393908">
    <property type="protein sequence ID" value="ERN06270.1"/>
    <property type="molecule type" value="Genomic_DNA"/>
</dbReference>
<proteinExistence type="predicted"/>
<name>W1PGQ6_AMBTC</name>
<accession>W1PGQ6</accession>
<gene>
    <name evidence="1" type="ORF">AMTR_s00016p00210160</name>
</gene>
<evidence type="ECO:0000313" key="2">
    <source>
        <dbReference type="Proteomes" id="UP000017836"/>
    </source>
</evidence>
<sequence>MGKIYPSAHCHVAHRIHSSLMPSFDMLDVDPLALMVIEENDHMLVAGEMAQDVVDDLEDDAMVLEDDLNMGVVTLDQHPPINTIPMEQCPLLLHFTLESSKNVNIVYEIAVKEVSVDVAAVKEAPVDLDIHKLNTMASDCGMNFNIPIGVVFHKIICKKKL</sequence>
<evidence type="ECO:0000313" key="1">
    <source>
        <dbReference type="EMBL" id="ERN06270.1"/>
    </source>
</evidence>
<dbReference type="Proteomes" id="UP000017836">
    <property type="component" value="Unassembled WGS sequence"/>
</dbReference>
<keyword evidence="2" id="KW-1185">Reference proteome</keyword>
<dbReference type="AlphaFoldDB" id="W1PGQ6"/>
<protein>
    <submittedName>
        <fullName evidence="1">Uncharacterized protein</fullName>
    </submittedName>
</protein>
<reference evidence="2" key="1">
    <citation type="journal article" date="2013" name="Science">
        <title>The Amborella genome and the evolution of flowering plants.</title>
        <authorList>
            <consortium name="Amborella Genome Project"/>
        </authorList>
    </citation>
    <scope>NUCLEOTIDE SEQUENCE [LARGE SCALE GENOMIC DNA]</scope>
</reference>
<dbReference type="Gramene" id="ERN06270">
    <property type="protein sequence ID" value="ERN06270"/>
    <property type="gene ID" value="AMTR_s00016p00210160"/>
</dbReference>
<dbReference type="HOGENOM" id="CLU_139382_0_0_1"/>
<organism evidence="1 2">
    <name type="scientific">Amborella trichopoda</name>
    <dbReference type="NCBI Taxonomy" id="13333"/>
    <lineage>
        <taxon>Eukaryota</taxon>
        <taxon>Viridiplantae</taxon>
        <taxon>Streptophyta</taxon>
        <taxon>Embryophyta</taxon>
        <taxon>Tracheophyta</taxon>
        <taxon>Spermatophyta</taxon>
        <taxon>Magnoliopsida</taxon>
        <taxon>Amborellales</taxon>
        <taxon>Amborellaceae</taxon>
        <taxon>Amborella</taxon>
    </lineage>
</organism>